<accession>A0ABR2YSZ6</accession>
<gene>
    <name evidence="2" type="ORF">WJX75_003091</name>
</gene>
<feature type="region of interest" description="Disordered" evidence="1">
    <location>
        <begin position="79"/>
        <end position="109"/>
    </location>
</feature>
<keyword evidence="3" id="KW-1185">Reference proteome</keyword>
<evidence type="ECO:0000313" key="3">
    <source>
        <dbReference type="Proteomes" id="UP001491310"/>
    </source>
</evidence>
<protein>
    <submittedName>
        <fullName evidence="2">Uncharacterized protein</fullName>
    </submittedName>
</protein>
<sequence length="109" mass="12111">MTDAHVTADLFLRDCMMSSNCVVGDDEAWDHAVSVAELRASLKQVLKENELLKLRIMDVRGCNMRAANLLVIDDLRREADEPSSPLPHLCTPSFAPPSPTPTQRLPINQ</sequence>
<proteinExistence type="predicted"/>
<name>A0ABR2YSZ6_9CHLO</name>
<dbReference type="Proteomes" id="UP001491310">
    <property type="component" value="Unassembled WGS sequence"/>
</dbReference>
<evidence type="ECO:0000313" key="2">
    <source>
        <dbReference type="EMBL" id="KAK9914968.1"/>
    </source>
</evidence>
<comment type="caution">
    <text evidence="2">The sequence shown here is derived from an EMBL/GenBank/DDBJ whole genome shotgun (WGS) entry which is preliminary data.</text>
</comment>
<organism evidence="2 3">
    <name type="scientific">Coccomyxa subellipsoidea</name>
    <dbReference type="NCBI Taxonomy" id="248742"/>
    <lineage>
        <taxon>Eukaryota</taxon>
        <taxon>Viridiplantae</taxon>
        <taxon>Chlorophyta</taxon>
        <taxon>core chlorophytes</taxon>
        <taxon>Trebouxiophyceae</taxon>
        <taxon>Trebouxiophyceae incertae sedis</taxon>
        <taxon>Coccomyxaceae</taxon>
        <taxon>Coccomyxa</taxon>
    </lineage>
</organism>
<reference evidence="2 3" key="1">
    <citation type="journal article" date="2024" name="Nat. Commun.">
        <title>Phylogenomics reveals the evolutionary origins of lichenization in chlorophyte algae.</title>
        <authorList>
            <person name="Puginier C."/>
            <person name="Libourel C."/>
            <person name="Otte J."/>
            <person name="Skaloud P."/>
            <person name="Haon M."/>
            <person name="Grisel S."/>
            <person name="Petersen M."/>
            <person name="Berrin J.G."/>
            <person name="Delaux P.M."/>
            <person name="Dal Grande F."/>
            <person name="Keller J."/>
        </authorList>
    </citation>
    <scope>NUCLEOTIDE SEQUENCE [LARGE SCALE GENOMIC DNA]</scope>
    <source>
        <strain evidence="2 3">SAG 216-7</strain>
    </source>
</reference>
<dbReference type="EMBL" id="JALJOT010000005">
    <property type="protein sequence ID" value="KAK9914968.1"/>
    <property type="molecule type" value="Genomic_DNA"/>
</dbReference>
<evidence type="ECO:0000256" key="1">
    <source>
        <dbReference type="SAM" id="MobiDB-lite"/>
    </source>
</evidence>